<evidence type="ECO:0000256" key="3">
    <source>
        <dbReference type="ARBA" id="ARBA00022692"/>
    </source>
</evidence>
<organism evidence="8 9">
    <name type="scientific">Equus caballus</name>
    <name type="common">Horse</name>
    <dbReference type="NCBI Taxonomy" id="9796"/>
    <lineage>
        <taxon>Eukaryota</taxon>
        <taxon>Metazoa</taxon>
        <taxon>Chordata</taxon>
        <taxon>Craniata</taxon>
        <taxon>Vertebrata</taxon>
        <taxon>Euteleostomi</taxon>
        <taxon>Mammalia</taxon>
        <taxon>Eutheria</taxon>
        <taxon>Laurasiatheria</taxon>
        <taxon>Perissodactyla</taxon>
        <taxon>Equidae</taxon>
        <taxon>Equus</taxon>
    </lineage>
</organism>
<keyword evidence="4 7" id="KW-1133">Transmembrane helix</keyword>
<feature type="transmembrane region" description="Helical" evidence="7">
    <location>
        <begin position="552"/>
        <end position="571"/>
    </location>
</feature>
<name>A0A9L0RZ23_HORSE</name>
<feature type="compositionally biased region" description="Low complexity" evidence="6">
    <location>
        <begin position="799"/>
        <end position="813"/>
    </location>
</feature>
<dbReference type="AlphaFoldDB" id="A0A9L0RZ23"/>
<evidence type="ECO:0008006" key="10">
    <source>
        <dbReference type="Google" id="ProtNLM"/>
    </source>
</evidence>
<dbReference type="GO" id="GO:0015171">
    <property type="term" value="F:amino acid transmembrane transporter activity"/>
    <property type="evidence" value="ECO:0000318"/>
    <property type="project" value="GO_Central"/>
</dbReference>
<comment type="subcellular location">
    <subcellularLocation>
        <location evidence="1">Membrane</location>
        <topology evidence="1">Multi-pass membrane protein</topology>
    </subcellularLocation>
</comment>
<accession>A0A9L0RZ23</accession>
<keyword evidence="5 7" id="KW-0472">Membrane</keyword>
<evidence type="ECO:0000256" key="5">
    <source>
        <dbReference type="ARBA" id="ARBA00023136"/>
    </source>
</evidence>
<evidence type="ECO:0000256" key="4">
    <source>
        <dbReference type="ARBA" id="ARBA00022989"/>
    </source>
</evidence>
<dbReference type="InterPro" id="IPR002293">
    <property type="entry name" value="AA/rel_permease1"/>
</dbReference>
<feature type="transmembrane region" description="Helical" evidence="7">
    <location>
        <begin position="101"/>
        <end position="121"/>
    </location>
</feature>
<feature type="transmembrane region" description="Helical" evidence="7">
    <location>
        <begin position="228"/>
        <end position="248"/>
    </location>
</feature>
<protein>
    <recommendedName>
        <fullName evidence="10">Solute carrier family 7 member 4</fullName>
    </recommendedName>
</protein>
<feature type="transmembrane region" description="Helical" evidence="7">
    <location>
        <begin position="202"/>
        <end position="221"/>
    </location>
</feature>
<sequence length="1058" mass="113334">MDPDELRRRRTAPSTRRVQCRQLAWCLSQPPTMAQELPSTASLACFCQKLNRLKPLEYTMETSLRRCLTTLDLTLLGVGCMVGSGLYVLTGTVAKEMAGPAVLMSFGVAAVASLLAALCYAEFGARVPRTGSAYLFTYVSIGELWAFLIGWDVLLEYLIGGAATARAWSSYLDSIFSHRIRNFTEAHVGIWQVPFLARYPDFLAAGIVLLASTFISCGARISSWVNRTFSAISLAIILFIIILGFVLARPHNWSAEEGGFAPFGFSGIMTGTATCFYAFVGFDVIAASSEEARNPKRAVPMAIAISLGLAAGAYILVSTVLTLMVPWHSLDPNSALADAFYQRGYSWAGFIVAAGSICGKGPFWTMREGTGWWGPALSLQGAYLHLGLCSQLHPGPRKVLMIKLSTRACWEGPPHRPSQLYIECQFWACTSRSCQAEGLSPHQILQWACHLNWGVPFLGGEGEQSSTHIHSGSLSEPRKLMPMFPRGHPCPGPQQQPLVGLPTTPTSLPHSVTAMNTVLLTALFSLPRIIYAMAVDGLFFHVFAHVHPRTQVPVVGILVFGALMAFLVLLLDLEALVQFLSIGTLMAYTFVATSIIVLRFQKAPPASSLGPASPGPMAKEYNSFSDHIQLVGTEPASAPEPGQLRPALRPYLGFLGGCRPGAAVAWALGVLVASAITLGCVLVFGDSALQLPPWGYTLLLLLSSATFLLSLLVLGAHQQQHRQDTFQVLPPASTHRAQPSQLPLPLPSLPWQDAPGPQGGGGQCPTPCSLHGGWALVSGISRGREGLCGLQRNQALGQQPLPAAQPSPALVSSGSHGAPDSRPEHPPQRRPHAEAELPDLAALLHLAADRTRGVFWLRHPAQQGKPAGEVGVDCHTLRGVPQQQPGGNGAGRAAPQPGTSQGARPHRAARQSMSTAGVLPSLPHLLRRPEGLAAPLSRAAQVCRPAHAVGYSGPQDLSPGAELRVFGSGLWPALVWWTLPSAFQFMTNSSYLGRWSRAGREEARTPGTHNNSCSANHVVCCCVHCGVLCVNVSSPAPGNQMIVLNPQQRCRGSRRGTR</sequence>
<feature type="region of interest" description="Disordered" evidence="6">
    <location>
        <begin position="879"/>
        <end position="912"/>
    </location>
</feature>
<feature type="region of interest" description="Disordered" evidence="6">
    <location>
        <begin position="799"/>
        <end position="833"/>
    </location>
</feature>
<feature type="transmembrane region" description="Helical" evidence="7">
    <location>
        <begin position="70"/>
        <end position="89"/>
    </location>
</feature>
<evidence type="ECO:0000313" key="8">
    <source>
        <dbReference type="Ensembl" id="ENSECAP00000067054.1"/>
    </source>
</evidence>
<dbReference type="Gene3D" id="1.20.1740.10">
    <property type="entry name" value="Amino acid/polyamine transporter I"/>
    <property type="match status" value="2"/>
</dbReference>
<feature type="region of interest" description="Disordered" evidence="6">
    <location>
        <begin position="732"/>
        <end position="765"/>
    </location>
</feature>
<feature type="transmembrane region" description="Helical" evidence="7">
    <location>
        <begin position="298"/>
        <end position="325"/>
    </location>
</feature>
<keyword evidence="3 7" id="KW-0812">Transmembrane</keyword>
<reference evidence="8 9" key="1">
    <citation type="journal article" date="2009" name="Science">
        <title>Genome sequence, comparative analysis, and population genetics of the domestic horse.</title>
        <authorList>
            <consortium name="Broad Institute Genome Sequencing Platform"/>
            <consortium name="Broad Institute Whole Genome Assembly Team"/>
            <person name="Wade C.M."/>
            <person name="Giulotto E."/>
            <person name="Sigurdsson S."/>
            <person name="Zoli M."/>
            <person name="Gnerre S."/>
            <person name="Imsland F."/>
            <person name="Lear T.L."/>
            <person name="Adelson D.L."/>
            <person name="Bailey E."/>
            <person name="Bellone R.R."/>
            <person name="Bloecker H."/>
            <person name="Distl O."/>
            <person name="Edgar R.C."/>
            <person name="Garber M."/>
            <person name="Leeb T."/>
            <person name="Mauceli E."/>
            <person name="MacLeod J.N."/>
            <person name="Penedo M.C.T."/>
            <person name="Raison J.M."/>
            <person name="Sharpe T."/>
            <person name="Vogel J."/>
            <person name="Andersson L."/>
            <person name="Antczak D.F."/>
            <person name="Biagi T."/>
            <person name="Binns M.M."/>
            <person name="Chowdhary B.P."/>
            <person name="Coleman S.J."/>
            <person name="Della Valle G."/>
            <person name="Fryc S."/>
            <person name="Guerin G."/>
            <person name="Hasegawa T."/>
            <person name="Hill E.W."/>
            <person name="Jurka J."/>
            <person name="Kiialainen A."/>
            <person name="Lindgren G."/>
            <person name="Liu J."/>
            <person name="Magnani E."/>
            <person name="Mickelson J.R."/>
            <person name="Murray J."/>
            <person name="Nergadze S.G."/>
            <person name="Onofrio R."/>
            <person name="Pedroni S."/>
            <person name="Piras M.F."/>
            <person name="Raudsepp T."/>
            <person name="Rocchi M."/>
            <person name="Roeed K.H."/>
            <person name="Ryder O.A."/>
            <person name="Searle S."/>
            <person name="Skow L."/>
            <person name="Swinburne J.E."/>
            <person name="Syvaenen A.C."/>
            <person name="Tozaki T."/>
            <person name="Valberg S.J."/>
            <person name="Vaudin M."/>
            <person name="White J.R."/>
            <person name="Zody M.C."/>
            <person name="Lander E.S."/>
            <person name="Lindblad-Toh K."/>
        </authorList>
    </citation>
    <scope>NUCLEOTIDE SEQUENCE [LARGE SCALE GENOMIC DNA]</scope>
    <source>
        <strain evidence="8 9">Thoroughbred</strain>
    </source>
</reference>
<feature type="compositionally biased region" description="Basic and acidic residues" evidence="6">
    <location>
        <begin position="819"/>
        <end position="833"/>
    </location>
</feature>
<feature type="transmembrane region" description="Helical" evidence="7">
    <location>
        <begin position="577"/>
        <end position="598"/>
    </location>
</feature>
<evidence type="ECO:0000313" key="9">
    <source>
        <dbReference type="Proteomes" id="UP000002281"/>
    </source>
</evidence>
<feature type="transmembrane region" description="Helical" evidence="7">
    <location>
        <begin position="133"/>
        <end position="151"/>
    </location>
</feature>
<proteinExistence type="predicted"/>
<feature type="transmembrane region" description="Helical" evidence="7">
    <location>
        <begin position="260"/>
        <end position="286"/>
    </location>
</feature>
<evidence type="ECO:0000256" key="1">
    <source>
        <dbReference type="ARBA" id="ARBA00004141"/>
    </source>
</evidence>
<reference evidence="8" key="2">
    <citation type="submission" date="2025-08" db="UniProtKB">
        <authorList>
            <consortium name="Ensembl"/>
        </authorList>
    </citation>
    <scope>IDENTIFICATION</scope>
    <source>
        <strain evidence="8">Thoroughbred</strain>
    </source>
</reference>
<dbReference type="Pfam" id="PF13520">
    <property type="entry name" value="AA_permease_2"/>
    <property type="match status" value="2"/>
</dbReference>
<keyword evidence="2" id="KW-0813">Transport</keyword>
<evidence type="ECO:0000256" key="7">
    <source>
        <dbReference type="SAM" id="Phobius"/>
    </source>
</evidence>
<feature type="transmembrane region" description="Helical" evidence="7">
    <location>
        <begin position="696"/>
        <end position="716"/>
    </location>
</feature>
<feature type="transmembrane region" description="Helical" evidence="7">
    <location>
        <begin position="663"/>
        <end position="684"/>
    </location>
</feature>
<dbReference type="GO" id="GO:0005886">
    <property type="term" value="C:plasma membrane"/>
    <property type="evidence" value="ECO:0000318"/>
    <property type="project" value="GO_Central"/>
</dbReference>
<dbReference type="GeneTree" id="ENSGT00940000154637"/>
<dbReference type="GO" id="GO:0006865">
    <property type="term" value="P:amino acid transport"/>
    <property type="evidence" value="ECO:0000318"/>
    <property type="project" value="GO_Central"/>
</dbReference>
<feature type="transmembrane region" description="Helical" evidence="7">
    <location>
        <begin position="345"/>
        <end position="363"/>
    </location>
</feature>
<dbReference type="PANTHER" id="PTHR43243">
    <property type="entry name" value="INNER MEMBRANE TRANSPORTER YGJI-RELATED"/>
    <property type="match status" value="1"/>
</dbReference>
<evidence type="ECO:0000256" key="6">
    <source>
        <dbReference type="SAM" id="MobiDB-lite"/>
    </source>
</evidence>
<dbReference type="Ensembl" id="ENSECAT00000099497.1">
    <property type="protein sequence ID" value="ENSECAP00000067054.1"/>
    <property type="gene ID" value="ENSECAG00000038616.3"/>
</dbReference>
<gene>
    <name evidence="8" type="primary">LOC100051903</name>
</gene>
<dbReference type="PANTHER" id="PTHR43243:SF4">
    <property type="entry name" value="CATIONIC AMINO ACID TRANSPORTER 4"/>
    <property type="match status" value="1"/>
</dbReference>
<reference evidence="8" key="3">
    <citation type="submission" date="2025-09" db="UniProtKB">
        <authorList>
            <consortium name="Ensembl"/>
        </authorList>
    </citation>
    <scope>IDENTIFICATION</scope>
    <source>
        <strain evidence="8">Thoroughbred</strain>
    </source>
</reference>
<dbReference type="Proteomes" id="UP000002281">
    <property type="component" value="Chromosome 8"/>
</dbReference>
<evidence type="ECO:0000256" key="2">
    <source>
        <dbReference type="ARBA" id="ARBA00022448"/>
    </source>
</evidence>
<keyword evidence="9" id="KW-1185">Reference proteome</keyword>